<accession>A0A1D2J2P0</accession>
<organism evidence="2 3">
    <name type="scientific">Paracoccidioides brasiliensis</name>
    <dbReference type="NCBI Taxonomy" id="121759"/>
    <lineage>
        <taxon>Eukaryota</taxon>
        <taxon>Fungi</taxon>
        <taxon>Dikarya</taxon>
        <taxon>Ascomycota</taxon>
        <taxon>Pezizomycotina</taxon>
        <taxon>Eurotiomycetes</taxon>
        <taxon>Eurotiomycetidae</taxon>
        <taxon>Onygenales</taxon>
        <taxon>Ajellomycetaceae</taxon>
        <taxon>Paracoccidioides</taxon>
    </lineage>
</organism>
<protein>
    <submittedName>
        <fullName evidence="2">Uncharacterized protein</fullName>
    </submittedName>
</protein>
<comment type="caution">
    <text evidence="2">The sequence shown here is derived from an EMBL/GenBank/DDBJ whole genome shotgun (WGS) entry which is preliminary data.</text>
</comment>
<name>A0A1D2J2P0_PARBR</name>
<dbReference type="AlphaFoldDB" id="A0A1D2J2P0"/>
<sequence length="112" mass="13097">IEKEFSCKQKKISQLFTKMSHLHKQKKFLKKCAGHFLESNVKSLKKLKKLKEEEEKQCEMQVAQQQEIEQLLTTIDDFSFKLSDSQLTQLNQSLNFINKIIESSASHLPDVQ</sequence>
<evidence type="ECO:0000313" key="2">
    <source>
        <dbReference type="EMBL" id="ODH12566.1"/>
    </source>
</evidence>
<feature type="coiled-coil region" evidence="1">
    <location>
        <begin position="37"/>
        <end position="64"/>
    </location>
</feature>
<dbReference type="Proteomes" id="UP000242814">
    <property type="component" value="Unassembled WGS sequence"/>
</dbReference>
<keyword evidence="1" id="KW-0175">Coiled coil</keyword>
<feature type="non-terminal residue" evidence="2">
    <location>
        <position position="1"/>
    </location>
</feature>
<evidence type="ECO:0000256" key="1">
    <source>
        <dbReference type="SAM" id="Coils"/>
    </source>
</evidence>
<gene>
    <name evidence="2" type="ORF">ACO22_08138</name>
</gene>
<proteinExistence type="predicted"/>
<dbReference type="EMBL" id="LZYO01001037">
    <property type="protein sequence ID" value="ODH12566.1"/>
    <property type="molecule type" value="Genomic_DNA"/>
</dbReference>
<reference evidence="2 3" key="1">
    <citation type="submission" date="2016-06" db="EMBL/GenBank/DDBJ databases">
        <authorList>
            <person name="Kjaerup R.B."/>
            <person name="Dalgaard T.S."/>
            <person name="Juul-Madsen H.R."/>
        </authorList>
    </citation>
    <scope>NUCLEOTIDE SEQUENCE [LARGE SCALE GENOMIC DNA]</scope>
    <source>
        <strain evidence="2 3">Pb300</strain>
    </source>
</reference>
<evidence type="ECO:0000313" key="3">
    <source>
        <dbReference type="Proteomes" id="UP000242814"/>
    </source>
</evidence>